<dbReference type="OrthoDB" id="434800at2"/>
<dbReference type="HOGENOM" id="CLU_002352_0_0_3"/>
<feature type="repeat" description="WD" evidence="3">
    <location>
        <begin position="1257"/>
        <end position="1291"/>
    </location>
</feature>
<evidence type="ECO:0000259" key="4">
    <source>
        <dbReference type="Pfam" id="PF00656"/>
    </source>
</evidence>
<dbReference type="InterPro" id="IPR036322">
    <property type="entry name" value="WD40_repeat_dom_sf"/>
</dbReference>
<dbReference type="PROSITE" id="PS50294">
    <property type="entry name" value="WD_REPEATS_REGION"/>
    <property type="match status" value="13"/>
</dbReference>
<evidence type="ECO:0000256" key="3">
    <source>
        <dbReference type="PROSITE-ProRule" id="PRU00221"/>
    </source>
</evidence>
<name>U5QK96_GLOK1</name>
<dbReference type="SUPFAM" id="SSF52540">
    <property type="entry name" value="P-loop containing nucleoside triphosphate hydrolases"/>
    <property type="match status" value="1"/>
</dbReference>
<feature type="repeat" description="WD" evidence="3">
    <location>
        <begin position="1298"/>
        <end position="1331"/>
    </location>
</feature>
<proteinExistence type="predicted"/>
<feature type="repeat" description="WD" evidence="3">
    <location>
        <begin position="1461"/>
        <end position="1493"/>
    </location>
</feature>
<dbReference type="GO" id="GO:0006508">
    <property type="term" value="P:proteolysis"/>
    <property type="evidence" value="ECO:0007669"/>
    <property type="project" value="InterPro"/>
</dbReference>
<feature type="repeat" description="WD" evidence="3">
    <location>
        <begin position="1175"/>
        <end position="1206"/>
    </location>
</feature>
<dbReference type="eggNOG" id="COG4249">
    <property type="taxonomic scope" value="Bacteria"/>
</dbReference>
<dbReference type="CDD" id="cd00200">
    <property type="entry name" value="WD40"/>
    <property type="match status" value="2"/>
</dbReference>
<sequence>MPPTVLRTSRDRPGPAVAGRLRAVLVGVNSYADPALPDLQFCTADCQQLAQALAHLHRGAIANEIAVHGGNGAPTSSQSMRWSLERLVETSQPEDTVLFYFSGHGQLDSGGQVVLCLSDAGGTLPVGELLAALERCPARQRLLWLDACHGGGLGTARDPAASLVEAVEHQARSSRGLYAILACDAQERSWEFAELGHGVFTYFLIRGLAGEAADAQGLIDADSLYKYVYNRTLRYIDRCNQQLRLIAQQKRRQGDSSTSRFAYSLQAPRRCVGGAGEVVLGSTAQRQRASRRQALVIDGGSGKHTSLQLSRELARRGDFAVQYWPPPGGSAISAQLLLAEGVAAGSLIYLRGRLTGTADALHLEIGAEQLGLAWLEPLLQRAAPQLLLFDWVGEPDSLICASRWLRSLQGSLGDQHSWIAGLTVSEQSEQVGAALLTTLKQNHATGLTAADWLSRVREELASSAVQLETWLCATQGVVEVLPERSDGQIGLDICPYMGLRPFLEEAAPYFYGREALVQKLLLRLEQHPLLAVIGASGSGKSSLVQAGLLAQLRTGQAIFRSDRWWLRSMRPGERPTAALIDQLGATRPAEREALEGLLYLGSAGLVRWLRTAAEGLVVLVIDQAEELFSQTPAAERERFLELILGALKQAADRFKVVFILRADFTEAALAVDGLREHLEAATVYVPATLDEQEYRQAIVRPAEQVGLTVEPELVEVLIGELGGSAGELPLLEFVLEQLWEHRREERLGLAAYRECIGGLAVALEKRADQVYQGLSSEAQACAHWLFTSLTQLGDGVPDTRRRLGRDELNVPRYPPALVEETIKAFSDARLLVVNTAAAPAARSRGATIAAQIEQLRGETTIEVAHEVLIRHWSTLRWWLEENRTRLYRERQIEQAACLWRQRGAQPDFLLRGVRLAEAEEIYVRHGDELSQEVGQFIEACLAEQRSQQQRQQKQLRQARLVAGAMVLLAVTALVFGALFFYQAQSAQKEEVRALGASADGFLASRRQLEALVAATQAARRLDRTLWADAPLISRTEGSLRQVLDSVQEFNRLTGHSQWVTSVSFSPDGERIASASADGTVRLWSRRGTLLQVLRGHTGEVTQVRFAPNGERIATAGIDRTVRLWDNGGHLLQTLIGHGRGIYGLSFSPDGQLLATASADRTIRLWRMDGTALRTLHGHTGPVLGVAFSPDGQLLATASADRTVRLWRTDGTALRTLRGHSDWVQGVAFSPDSRTLATGSLDKTVRLWKRSGEPVAVLRGHTDAVPAVRFSPDGRFIASASFDKTVRLWQLNAQPAAILSAHTGEVSALDFSPDSRTLATASLDKTVRLWHLTAALRQRFIAHRGAALSVTFSPNGQLVATAGADDRIRLWGADGRLIKTLSTPGGTYAVRFSPDGEQIASAGADGNLRLWQRNGQPIRAWRAHGDRVRDLDFAPDGQLLASAGADGTVRLWNSAAQNVATLRGHAGQVTSVRFSPDGHAIATAGTDGTVRLWSTAGSPIALWRNHRGMVTAVRFSPDGRFLASAGYDGTITLRDRLNPSIRSWQAHSDWIDSLAFSPDGTTLASVSHDGSLRLWKPDGTPGVRFGSPTAKALTAVTFSPDGTTLAAAGIDGTVLFQRGWQLGLKGLVAQSCSWLADYLINSPDSEVRPLCDGIPSQQPP</sequence>
<dbReference type="SUPFAM" id="SSF50978">
    <property type="entry name" value="WD40 repeat-like"/>
    <property type="match status" value="2"/>
</dbReference>
<dbReference type="KEGG" id="glj:GKIL_1869"/>
<organism evidence="6 7">
    <name type="scientific">Gloeobacter kilaueensis (strain ATCC BAA-2537 / CCAP 1431/1 / ULC 316 / JS1)</name>
    <dbReference type="NCBI Taxonomy" id="1183438"/>
    <lineage>
        <taxon>Bacteria</taxon>
        <taxon>Bacillati</taxon>
        <taxon>Cyanobacteriota</taxon>
        <taxon>Cyanophyceae</taxon>
        <taxon>Gloeobacterales</taxon>
        <taxon>Gloeobacteraceae</taxon>
        <taxon>Gloeobacter</taxon>
    </lineage>
</organism>
<dbReference type="PROSITE" id="PS50082">
    <property type="entry name" value="WD_REPEATS_2"/>
    <property type="match status" value="13"/>
</dbReference>
<feature type="domain" description="Novel STAND NTPase 1" evidence="5">
    <location>
        <begin position="495"/>
        <end position="906"/>
    </location>
</feature>
<dbReference type="eggNOG" id="COG2319">
    <property type="taxonomic scope" value="Bacteria"/>
</dbReference>
<dbReference type="InterPro" id="IPR015943">
    <property type="entry name" value="WD40/YVTN_repeat-like_dom_sf"/>
</dbReference>
<dbReference type="GO" id="GO:0004197">
    <property type="term" value="F:cysteine-type endopeptidase activity"/>
    <property type="evidence" value="ECO:0007669"/>
    <property type="project" value="InterPro"/>
</dbReference>
<keyword evidence="7" id="KW-1185">Reference proteome</keyword>
<feature type="repeat" description="WD" evidence="3">
    <location>
        <begin position="1502"/>
        <end position="1534"/>
    </location>
</feature>
<dbReference type="SUPFAM" id="SSF52129">
    <property type="entry name" value="Caspase-like"/>
    <property type="match status" value="1"/>
</dbReference>
<dbReference type="EMBL" id="CP003587">
    <property type="protein sequence ID" value="AGY58115.1"/>
    <property type="molecule type" value="Genomic_DNA"/>
</dbReference>
<dbReference type="InterPro" id="IPR001680">
    <property type="entry name" value="WD40_rpt"/>
</dbReference>
<reference evidence="6 7" key="1">
    <citation type="journal article" date="2013" name="PLoS ONE">
        <title>Cultivation and Complete Genome Sequencing of Gloeobacter kilaueensis sp. nov., from a Lava Cave in Kilauea Caldera, Hawai'i.</title>
        <authorList>
            <person name="Saw J.H."/>
            <person name="Schatz M."/>
            <person name="Brown M.V."/>
            <person name="Kunkel D.D."/>
            <person name="Foster J.S."/>
            <person name="Shick H."/>
            <person name="Christensen S."/>
            <person name="Hou S."/>
            <person name="Wan X."/>
            <person name="Donachie S.P."/>
        </authorList>
    </citation>
    <scope>NUCLEOTIDE SEQUENCE [LARGE SCALE GENOMIC DNA]</scope>
    <source>
        <strain evidence="7">JS</strain>
    </source>
</reference>
<feature type="repeat" description="WD" evidence="3">
    <location>
        <begin position="1216"/>
        <end position="1248"/>
    </location>
</feature>
<feature type="repeat" description="WD" evidence="3">
    <location>
        <begin position="1339"/>
        <end position="1370"/>
    </location>
</feature>
<dbReference type="InterPro" id="IPR049052">
    <property type="entry name" value="nSTAND1"/>
</dbReference>
<dbReference type="Gene3D" id="2.130.10.10">
    <property type="entry name" value="YVTN repeat-like/Quinoprotein amine dehydrogenase"/>
    <property type="match status" value="4"/>
</dbReference>
<evidence type="ECO:0000256" key="2">
    <source>
        <dbReference type="ARBA" id="ARBA00022737"/>
    </source>
</evidence>
<dbReference type="PANTHER" id="PTHR19879:SF9">
    <property type="entry name" value="TRANSCRIPTION INITIATION FACTOR TFIID SUBUNIT 5"/>
    <property type="match status" value="1"/>
</dbReference>
<dbReference type="InterPro" id="IPR029030">
    <property type="entry name" value="Caspase-like_dom_sf"/>
</dbReference>
<keyword evidence="2" id="KW-0677">Repeat</keyword>
<gene>
    <name evidence="6" type="primary">tolB</name>
    <name evidence="6" type="ORF">GKIL_1869</name>
</gene>
<feature type="repeat" description="WD" evidence="3">
    <location>
        <begin position="1388"/>
        <end position="1411"/>
    </location>
</feature>
<dbReference type="RefSeq" id="WP_023173240.1">
    <property type="nucleotide sequence ID" value="NC_022600.1"/>
</dbReference>
<feature type="repeat" description="WD" evidence="3">
    <location>
        <begin position="1420"/>
        <end position="1452"/>
    </location>
</feature>
<dbReference type="PATRIC" id="fig|1183438.3.peg.1832"/>
<dbReference type="InterPro" id="IPR020472">
    <property type="entry name" value="WD40_PAC1"/>
</dbReference>
<evidence type="ECO:0000259" key="5">
    <source>
        <dbReference type="Pfam" id="PF20703"/>
    </source>
</evidence>
<feature type="repeat" description="WD" evidence="3">
    <location>
        <begin position="1093"/>
        <end position="1125"/>
    </location>
</feature>
<dbReference type="Pfam" id="PF20703">
    <property type="entry name" value="nSTAND1"/>
    <property type="match status" value="1"/>
</dbReference>
<dbReference type="Pfam" id="PF00400">
    <property type="entry name" value="WD40"/>
    <property type="match status" value="14"/>
</dbReference>
<evidence type="ECO:0000313" key="6">
    <source>
        <dbReference type="EMBL" id="AGY58115.1"/>
    </source>
</evidence>
<dbReference type="STRING" id="1183438.GKIL_1869"/>
<evidence type="ECO:0000313" key="7">
    <source>
        <dbReference type="Proteomes" id="UP000017396"/>
    </source>
</evidence>
<keyword evidence="1 3" id="KW-0853">WD repeat</keyword>
<dbReference type="SMART" id="SM00320">
    <property type="entry name" value="WD40"/>
    <property type="match status" value="14"/>
</dbReference>
<feature type="repeat" description="WD" evidence="3">
    <location>
        <begin position="1052"/>
        <end position="1084"/>
    </location>
</feature>
<accession>U5QK96</accession>
<dbReference type="PRINTS" id="PR00320">
    <property type="entry name" value="GPROTEINBRPT"/>
</dbReference>
<dbReference type="InterPro" id="IPR027417">
    <property type="entry name" value="P-loop_NTPase"/>
</dbReference>
<feature type="repeat" description="WD" evidence="3">
    <location>
        <begin position="1134"/>
        <end position="1168"/>
    </location>
</feature>
<evidence type="ECO:0000256" key="1">
    <source>
        <dbReference type="ARBA" id="ARBA00022574"/>
    </source>
</evidence>
<dbReference type="PANTHER" id="PTHR19879">
    <property type="entry name" value="TRANSCRIPTION INITIATION FACTOR TFIID"/>
    <property type="match status" value="1"/>
</dbReference>
<dbReference type="Gene3D" id="3.40.50.1460">
    <property type="match status" value="1"/>
</dbReference>
<feature type="repeat" description="WD" evidence="3">
    <location>
        <begin position="1543"/>
        <end position="1575"/>
    </location>
</feature>
<dbReference type="InterPro" id="IPR011600">
    <property type="entry name" value="Pept_C14_caspase"/>
</dbReference>
<protein>
    <submittedName>
        <fullName evidence="6">WD-40 repeat-containing protein</fullName>
    </submittedName>
</protein>
<dbReference type="Proteomes" id="UP000017396">
    <property type="component" value="Chromosome"/>
</dbReference>
<dbReference type="Pfam" id="PF00656">
    <property type="entry name" value="Peptidase_C14"/>
    <property type="match status" value="1"/>
</dbReference>
<feature type="domain" description="Peptidase C14 caspase" evidence="4">
    <location>
        <begin position="22"/>
        <end position="213"/>
    </location>
</feature>